<protein>
    <submittedName>
        <fullName evidence="3">Uncharacterized protein</fullName>
    </submittedName>
</protein>
<accession>A0A1S9RTH8</accession>
<keyword evidence="2" id="KW-0812">Transmembrane</keyword>
<dbReference type="AlphaFoldDB" id="A0A1S9RTH8"/>
<comment type="caution">
    <text evidence="3">The sequence shown here is derived from an EMBL/GenBank/DDBJ whole genome shotgun (WGS) entry which is preliminary data.</text>
</comment>
<feature type="transmembrane region" description="Helical" evidence="2">
    <location>
        <begin position="259"/>
        <end position="284"/>
    </location>
</feature>
<evidence type="ECO:0000313" key="3">
    <source>
        <dbReference type="EMBL" id="OOQ88824.1"/>
    </source>
</evidence>
<keyword evidence="2" id="KW-0472">Membrane</keyword>
<dbReference type="EMBL" id="LJBN01000117">
    <property type="protein sequence ID" value="OOQ88824.1"/>
    <property type="molecule type" value="Genomic_DNA"/>
</dbReference>
<reference evidence="4" key="1">
    <citation type="submission" date="2015-09" db="EMBL/GenBank/DDBJ databases">
        <authorList>
            <person name="Fill T.P."/>
            <person name="Baretta J.F."/>
            <person name="de Almeida L.G."/>
            <person name="Rocha M."/>
            <person name="de Souza D.H."/>
            <person name="Malavazi I."/>
            <person name="Cerdeira L.T."/>
            <person name="Hong H."/>
            <person name="Samborskyy M."/>
            <person name="de Vasconcelos A.T."/>
            <person name="Leadlay P."/>
            <person name="Rodrigues-Filho E."/>
        </authorList>
    </citation>
    <scope>NUCLEOTIDE SEQUENCE [LARGE SCALE GENOMIC DNA]</scope>
    <source>
        <strain evidence="4">LaBioMMi 136</strain>
    </source>
</reference>
<organism evidence="3 4">
    <name type="scientific">Penicillium brasilianum</name>
    <dbReference type="NCBI Taxonomy" id="104259"/>
    <lineage>
        <taxon>Eukaryota</taxon>
        <taxon>Fungi</taxon>
        <taxon>Dikarya</taxon>
        <taxon>Ascomycota</taxon>
        <taxon>Pezizomycotina</taxon>
        <taxon>Eurotiomycetes</taxon>
        <taxon>Eurotiomycetidae</taxon>
        <taxon>Eurotiales</taxon>
        <taxon>Aspergillaceae</taxon>
        <taxon>Penicillium</taxon>
    </lineage>
</organism>
<sequence length="484" mass="50659">MLKAPSRTPPLSGHAMSDVPSGADFGSPSLSARTVVAITSVVTETVHPTWIITEVTTVGSLQLETSLSSWEQQSEESSVPTVELGTVQTKASQTSQTQTAQLAMTTISQLSVLSPETTAIGSWATADLASSALPGGQPSVSLLPMVGISLTDGQTTFSEPVSALSSSTMSVLSSTASPPATASSVLSATLTSLSTTSTPTSPGTLITSRVAETSLTPVSSQPSSSSLLLSPSSSSVAGIASGSDSTNGQFSQSTSGSQLGAIVGGTVGGAVFVALALLVCTLFLRRRRRGTSTTLRGSPGRGALRKSSDSITTFRDLYGWHDQQDNRPSFPMDPGFSPRGNTAPVAPAPAPNQGVSVNTIDLARDSEQNPFSDPEHSPVSPIINIHPPSRTASNYSQRSGDDDLAFLEKYDLHPSTPSSRYESIYYPDEGTFTPSIPEHDKLAPQENCKTRLSTRSDPFDLEVPPKVLQEWPLPPHPSLWGDKF</sequence>
<proteinExistence type="predicted"/>
<feature type="region of interest" description="Disordered" evidence="1">
    <location>
        <begin position="1"/>
        <end position="20"/>
    </location>
</feature>
<gene>
    <name evidence="3" type="ORF">PEBR_11616</name>
</gene>
<keyword evidence="2" id="KW-1133">Transmembrane helix</keyword>
<feature type="region of interest" description="Disordered" evidence="1">
    <location>
        <begin position="325"/>
        <end position="398"/>
    </location>
</feature>
<evidence type="ECO:0000313" key="4">
    <source>
        <dbReference type="Proteomes" id="UP000190744"/>
    </source>
</evidence>
<name>A0A1S9RTH8_PENBI</name>
<dbReference type="Proteomes" id="UP000190744">
    <property type="component" value="Unassembled WGS sequence"/>
</dbReference>
<evidence type="ECO:0000256" key="1">
    <source>
        <dbReference type="SAM" id="MobiDB-lite"/>
    </source>
</evidence>
<evidence type="ECO:0000256" key="2">
    <source>
        <dbReference type="SAM" id="Phobius"/>
    </source>
</evidence>